<organism evidence="10 11">
    <name type="scientific">Microbacterium ginsengisoli</name>
    <dbReference type="NCBI Taxonomy" id="400772"/>
    <lineage>
        <taxon>Bacteria</taxon>
        <taxon>Bacillati</taxon>
        <taxon>Actinomycetota</taxon>
        <taxon>Actinomycetes</taxon>
        <taxon>Micrococcales</taxon>
        <taxon>Microbacteriaceae</taxon>
        <taxon>Microbacterium</taxon>
    </lineage>
</organism>
<dbReference type="InterPro" id="IPR029044">
    <property type="entry name" value="Nucleotide-diphossugar_trans"/>
</dbReference>
<dbReference type="PANTHER" id="PTHR43584">
    <property type="entry name" value="NUCLEOTIDYL TRANSFERASE"/>
    <property type="match status" value="1"/>
</dbReference>
<comment type="catalytic activity">
    <reaction evidence="7">
        <text>N-acetyl-alpha-D-glucosamine 1-phosphate + UTP + H(+) = UDP-N-acetyl-alpha-D-glucosamine + diphosphate</text>
        <dbReference type="Rhea" id="RHEA:13509"/>
        <dbReference type="ChEBI" id="CHEBI:15378"/>
        <dbReference type="ChEBI" id="CHEBI:33019"/>
        <dbReference type="ChEBI" id="CHEBI:46398"/>
        <dbReference type="ChEBI" id="CHEBI:57705"/>
        <dbReference type="ChEBI" id="CHEBI:57776"/>
        <dbReference type="EC" id="2.7.7.23"/>
    </reaction>
</comment>
<dbReference type="GO" id="GO:0019134">
    <property type="term" value="F:glucosamine-1-phosphate N-acetyltransferase activity"/>
    <property type="evidence" value="ECO:0007669"/>
    <property type="project" value="UniProtKB-EC"/>
</dbReference>
<evidence type="ECO:0000256" key="1">
    <source>
        <dbReference type="ARBA" id="ARBA00007707"/>
    </source>
</evidence>
<feature type="domain" description="MobA-like NTP transferase" evidence="9">
    <location>
        <begin position="11"/>
        <end position="149"/>
    </location>
</feature>
<dbReference type="AlphaFoldDB" id="A0A3C1KBL7"/>
<dbReference type="GO" id="GO:0003977">
    <property type="term" value="F:UDP-N-acetylglucosamine diphosphorylase activity"/>
    <property type="evidence" value="ECO:0007669"/>
    <property type="project" value="UniProtKB-EC"/>
</dbReference>
<evidence type="ECO:0000256" key="3">
    <source>
        <dbReference type="ARBA" id="ARBA00022679"/>
    </source>
</evidence>
<comment type="function">
    <text evidence="8">Catalyzes the last two sequential reactions in the de novo biosynthetic pathway for UDP-N-acetylglucosamine (UDP-GlcNAc). The C-terminal domain catalyzes the transfer of acetyl group from acetyl coenzyme A to glucosamine-1-phosphate (GlcN-1-P) to produce N-acetylglucosamine-1-phosphate (GlcNAc-1-P), which is converted into UDP-GlcNAc by the transfer of uridine 5-monophosphate (from uridine 5-triphosphate), a reaction catalyzed by the N-terminal domain.</text>
</comment>
<evidence type="ECO:0000256" key="5">
    <source>
        <dbReference type="ARBA" id="ARBA00023315"/>
    </source>
</evidence>
<dbReference type="CDD" id="cd02540">
    <property type="entry name" value="GT2_GlmU_N_bac"/>
    <property type="match status" value="1"/>
</dbReference>
<dbReference type="Pfam" id="PF12804">
    <property type="entry name" value="NTP_transf_3"/>
    <property type="match status" value="1"/>
</dbReference>
<comment type="caution">
    <text evidence="10">The sequence shown here is derived from an EMBL/GenBank/DDBJ whole genome shotgun (WGS) entry which is preliminary data.</text>
</comment>
<name>A0A3C1KBL7_9MICO</name>
<protein>
    <submittedName>
        <fullName evidence="10">Bifunctional UDP-N-acetylglucosamine diphosphorylase/glucosamine-1-phosphate N-acetyltransferase GlmU</fullName>
    </submittedName>
</protein>
<sequence>MNEQNATGLAVVILAAGQGTRMKSSLPKVLHQLGGRSLLAHVLSTAIELEPDRVVVVVRHERDLVAAAALDALPGVQVVDQDDIPGTGRAAELAVDALDDFDGDVLVLSGDVPLLEAPVLAGFVTSHRLADAAVSVLSAQVDDPTGYGRIVRGAGGGLERIVEQKDASPDELSVREINTGIYVFRAAQLRTSLASVGTANAQGEKYLTDVIGILRTAGEVVAASNAPAAQDALGVNDRVQLSEAARALNAR</sequence>
<evidence type="ECO:0000259" key="9">
    <source>
        <dbReference type="Pfam" id="PF12804"/>
    </source>
</evidence>
<evidence type="ECO:0000256" key="7">
    <source>
        <dbReference type="ARBA" id="ARBA00048493"/>
    </source>
</evidence>
<reference evidence="10 11" key="1">
    <citation type="journal article" date="2018" name="Nat. Biotechnol.">
        <title>A standardized bacterial taxonomy based on genome phylogeny substantially revises the tree of life.</title>
        <authorList>
            <person name="Parks D.H."/>
            <person name="Chuvochina M."/>
            <person name="Waite D.W."/>
            <person name="Rinke C."/>
            <person name="Skarshewski A."/>
            <person name="Chaumeil P.A."/>
            <person name="Hugenholtz P."/>
        </authorList>
    </citation>
    <scope>NUCLEOTIDE SEQUENCE [LARGE SCALE GENOMIC DNA]</scope>
    <source>
        <strain evidence="10">UBA9152</strain>
    </source>
</reference>
<evidence type="ECO:0000256" key="6">
    <source>
        <dbReference type="ARBA" id="ARBA00048247"/>
    </source>
</evidence>
<evidence type="ECO:0000313" key="11">
    <source>
        <dbReference type="Proteomes" id="UP000257479"/>
    </source>
</evidence>
<dbReference type="EMBL" id="DMNG01000071">
    <property type="protein sequence ID" value="HAN23764.1"/>
    <property type="molecule type" value="Genomic_DNA"/>
</dbReference>
<dbReference type="PANTHER" id="PTHR43584:SF3">
    <property type="entry name" value="BIFUNCTIONAL PROTEIN GLMU"/>
    <property type="match status" value="1"/>
</dbReference>
<evidence type="ECO:0000256" key="8">
    <source>
        <dbReference type="ARBA" id="ARBA00049628"/>
    </source>
</evidence>
<evidence type="ECO:0000313" key="10">
    <source>
        <dbReference type="EMBL" id="HAN23764.1"/>
    </source>
</evidence>
<dbReference type="InterPro" id="IPR050065">
    <property type="entry name" value="GlmU-like"/>
</dbReference>
<dbReference type="InterPro" id="IPR025877">
    <property type="entry name" value="MobA-like_NTP_Trfase"/>
</dbReference>
<evidence type="ECO:0000256" key="4">
    <source>
        <dbReference type="ARBA" id="ARBA00022695"/>
    </source>
</evidence>
<keyword evidence="4" id="KW-0548">Nucleotidyltransferase</keyword>
<feature type="non-terminal residue" evidence="10">
    <location>
        <position position="251"/>
    </location>
</feature>
<dbReference type="SUPFAM" id="SSF53448">
    <property type="entry name" value="Nucleotide-diphospho-sugar transferases"/>
    <property type="match status" value="1"/>
</dbReference>
<evidence type="ECO:0000256" key="2">
    <source>
        <dbReference type="ARBA" id="ARBA00007947"/>
    </source>
</evidence>
<comment type="similarity">
    <text evidence="1">In the C-terminal section; belongs to the transferase hexapeptide repeat family.</text>
</comment>
<gene>
    <name evidence="10" type="primary">glmU</name>
    <name evidence="10" type="ORF">DCP95_04230</name>
</gene>
<dbReference type="Gene3D" id="3.90.550.10">
    <property type="entry name" value="Spore Coat Polysaccharide Biosynthesis Protein SpsA, Chain A"/>
    <property type="match status" value="1"/>
</dbReference>
<keyword evidence="3 10" id="KW-0808">Transferase</keyword>
<keyword evidence="5" id="KW-0012">Acyltransferase</keyword>
<accession>A0A3C1KBL7</accession>
<comment type="similarity">
    <text evidence="2">In the N-terminal section; belongs to the N-acetylglucosamine-1-phosphate uridyltransferase family.</text>
</comment>
<proteinExistence type="inferred from homology"/>
<comment type="catalytic activity">
    <reaction evidence="6">
        <text>alpha-D-glucosamine 1-phosphate + acetyl-CoA = N-acetyl-alpha-D-glucosamine 1-phosphate + CoA + H(+)</text>
        <dbReference type="Rhea" id="RHEA:13725"/>
        <dbReference type="ChEBI" id="CHEBI:15378"/>
        <dbReference type="ChEBI" id="CHEBI:57287"/>
        <dbReference type="ChEBI" id="CHEBI:57288"/>
        <dbReference type="ChEBI" id="CHEBI:57776"/>
        <dbReference type="ChEBI" id="CHEBI:58516"/>
        <dbReference type="EC" id="2.3.1.157"/>
    </reaction>
</comment>
<dbReference type="Proteomes" id="UP000257479">
    <property type="component" value="Unassembled WGS sequence"/>
</dbReference>